<feature type="signal peptide" evidence="2">
    <location>
        <begin position="1"/>
        <end position="25"/>
    </location>
</feature>
<reference evidence="3" key="3">
    <citation type="submission" date="2020-12" db="UniProtKB">
        <authorList>
            <consortium name="EnsemblPlants"/>
        </authorList>
    </citation>
    <scope>IDENTIFICATION</scope>
</reference>
<evidence type="ECO:0000313" key="4">
    <source>
        <dbReference type="Proteomes" id="UP000006727"/>
    </source>
</evidence>
<dbReference type="EMBL" id="ABEU02000005">
    <property type="status" value="NOT_ANNOTATED_CDS"/>
    <property type="molecule type" value="Genomic_DNA"/>
</dbReference>
<keyword evidence="1" id="KW-0472">Membrane</keyword>
<dbReference type="Proteomes" id="UP000006727">
    <property type="component" value="Chromosome 5"/>
</dbReference>
<feature type="chain" id="PRO_5029729409" evidence="2">
    <location>
        <begin position="26"/>
        <end position="72"/>
    </location>
</feature>
<dbReference type="Gramene" id="Pp3c5_16210V3.2">
    <property type="protein sequence ID" value="PAC:32954676.CDS.1"/>
    <property type="gene ID" value="Pp3c5_16210"/>
</dbReference>
<accession>A0A7I3ZIG3</accession>
<organism evidence="3 4">
    <name type="scientific">Physcomitrium patens</name>
    <name type="common">Spreading-leaved earth moss</name>
    <name type="synonym">Physcomitrella patens</name>
    <dbReference type="NCBI Taxonomy" id="3218"/>
    <lineage>
        <taxon>Eukaryota</taxon>
        <taxon>Viridiplantae</taxon>
        <taxon>Streptophyta</taxon>
        <taxon>Embryophyta</taxon>
        <taxon>Bryophyta</taxon>
        <taxon>Bryophytina</taxon>
        <taxon>Bryopsida</taxon>
        <taxon>Funariidae</taxon>
        <taxon>Funariales</taxon>
        <taxon>Funariaceae</taxon>
        <taxon>Physcomitrium</taxon>
    </lineage>
</organism>
<evidence type="ECO:0000313" key="3">
    <source>
        <dbReference type="EnsemblPlants" id="PAC:32954676.CDS.1"/>
    </source>
</evidence>
<keyword evidence="1" id="KW-1133">Transmembrane helix</keyword>
<keyword evidence="4" id="KW-1185">Reference proteome</keyword>
<reference evidence="3 4" key="1">
    <citation type="journal article" date="2008" name="Science">
        <title>The Physcomitrella genome reveals evolutionary insights into the conquest of land by plants.</title>
        <authorList>
            <person name="Rensing S."/>
            <person name="Lang D."/>
            <person name="Zimmer A."/>
            <person name="Terry A."/>
            <person name="Salamov A."/>
            <person name="Shapiro H."/>
            <person name="Nishiyama T."/>
            <person name="Perroud P.-F."/>
            <person name="Lindquist E."/>
            <person name="Kamisugi Y."/>
            <person name="Tanahashi T."/>
            <person name="Sakakibara K."/>
            <person name="Fujita T."/>
            <person name="Oishi K."/>
            <person name="Shin-I T."/>
            <person name="Kuroki Y."/>
            <person name="Toyoda A."/>
            <person name="Suzuki Y."/>
            <person name="Hashimoto A."/>
            <person name="Yamaguchi K."/>
            <person name="Sugano A."/>
            <person name="Kohara Y."/>
            <person name="Fujiyama A."/>
            <person name="Anterola A."/>
            <person name="Aoki S."/>
            <person name="Ashton N."/>
            <person name="Barbazuk W.B."/>
            <person name="Barker E."/>
            <person name="Bennetzen J."/>
            <person name="Bezanilla M."/>
            <person name="Blankenship R."/>
            <person name="Cho S.H."/>
            <person name="Dutcher S."/>
            <person name="Estelle M."/>
            <person name="Fawcett J.A."/>
            <person name="Gundlach H."/>
            <person name="Hanada K."/>
            <person name="Heyl A."/>
            <person name="Hicks K.A."/>
            <person name="Hugh J."/>
            <person name="Lohr M."/>
            <person name="Mayer K."/>
            <person name="Melkozernov A."/>
            <person name="Murata T."/>
            <person name="Nelson D."/>
            <person name="Pils B."/>
            <person name="Prigge M."/>
            <person name="Reiss B."/>
            <person name="Renner T."/>
            <person name="Rombauts S."/>
            <person name="Rushton P."/>
            <person name="Sanderfoot A."/>
            <person name="Schween G."/>
            <person name="Shiu S.-H."/>
            <person name="Stueber K."/>
            <person name="Theodoulou F.L."/>
            <person name="Tu H."/>
            <person name="Van de Peer Y."/>
            <person name="Verrier P.J."/>
            <person name="Waters E."/>
            <person name="Wood A."/>
            <person name="Yang L."/>
            <person name="Cove D."/>
            <person name="Cuming A."/>
            <person name="Hasebe M."/>
            <person name="Lucas S."/>
            <person name="Mishler D.B."/>
            <person name="Reski R."/>
            <person name="Grigoriev I."/>
            <person name="Quatrano R.S."/>
            <person name="Boore J.L."/>
        </authorList>
    </citation>
    <scope>NUCLEOTIDE SEQUENCE [LARGE SCALE GENOMIC DNA]</scope>
    <source>
        <strain evidence="3 4">cv. Gransden 2004</strain>
    </source>
</reference>
<evidence type="ECO:0000256" key="2">
    <source>
        <dbReference type="SAM" id="SignalP"/>
    </source>
</evidence>
<dbReference type="InParanoid" id="A0A7I3ZIG3"/>
<keyword evidence="1" id="KW-0812">Transmembrane</keyword>
<evidence type="ECO:0000256" key="1">
    <source>
        <dbReference type="SAM" id="Phobius"/>
    </source>
</evidence>
<sequence>MLPLFMLALLVFFFVTVVVVPGVMQQSEEVVEEVVGMWQIPSLFTGLIAVLLLLVCVPGGPLAPVVNNIRNF</sequence>
<dbReference type="AlphaFoldDB" id="A0A7I3ZIG3"/>
<keyword evidence="2" id="KW-0732">Signal</keyword>
<dbReference type="EnsemblPlants" id="Pp3c5_16210V3.2">
    <property type="protein sequence ID" value="PAC:32954676.CDS.1"/>
    <property type="gene ID" value="Pp3c5_16210"/>
</dbReference>
<protein>
    <submittedName>
        <fullName evidence="3">Uncharacterized protein</fullName>
    </submittedName>
</protein>
<feature type="transmembrane region" description="Helical" evidence="1">
    <location>
        <begin position="43"/>
        <end position="66"/>
    </location>
</feature>
<name>A0A7I3ZIG3_PHYPA</name>
<reference evidence="3 4" key="2">
    <citation type="journal article" date="2018" name="Plant J.">
        <title>The Physcomitrella patens chromosome-scale assembly reveals moss genome structure and evolution.</title>
        <authorList>
            <person name="Lang D."/>
            <person name="Ullrich K.K."/>
            <person name="Murat F."/>
            <person name="Fuchs J."/>
            <person name="Jenkins J."/>
            <person name="Haas F.B."/>
            <person name="Piednoel M."/>
            <person name="Gundlach H."/>
            <person name="Van Bel M."/>
            <person name="Meyberg R."/>
            <person name="Vives C."/>
            <person name="Morata J."/>
            <person name="Symeonidi A."/>
            <person name="Hiss M."/>
            <person name="Muchero W."/>
            <person name="Kamisugi Y."/>
            <person name="Saleh O."/>
            <person name="Blanc G."/>
            <person name="Decker E.L."/>
            <person name="van Gessel N."/>
            <person name="Grimwood J."/>
            <person name="Hayes R.D."/>
            <person name="Graham S.W."/>
            <person name="Gunter L.E."/>
            <person name="McDaniel S.F."/>
            <person name="Hoernstein S.N.W."/>
            <person name="Larsson A."/>
            <person name="Li F.W."/>
            <person name="Perroud P.F."/>
            <person name="Phillips J."/>
            <person name="Ranjan P."/>
            <person name="Rokshar D.S."/>
            <person name="Rothfels C.J."/>
            <person name="Schneider L."/>
            <person name="Shu S."/>
            <person name="Stevenson D.W."/>
            <person name="Thummler F."/>
            <person name="Tillich M."/>
            <person name="Villarreal Aguilar J.C."/>
            <person name="Widiez T."/>
            <person name="Wong G.K."/>
            <person name="Wymore A."/>
            <person name="Zhang Y."/>
            <person name="Zimmer A.D."/>
            <person name="Quatrano R.S."/>
            <person name="Mayer K.F.X."/>
            <person name="Goodstein D."/>
            <person name="Casacuberta J.M."/>
            <person name="Vandepoele K."/>
            <person name="Reski R."/>
            <person name="Cuming A.C."/>
            <person name="Tuskan G.A."/>
            <person name="Maumus F."/>
            <person name="Salse J."/>
            <person name="Schmutz J."/>
            <person name="Rensing S.A."/>
        </authorList>
    </citation>
    <scope>NUCLEOTIDE SEQUENCE [LARGE SCALE GENOMIC DNA]</scope>
    <source>
        <strain evidence="3 4">cv. Gransden 2004</strain>
    </source>
</reference>
<proteinExistence type="predicted"/>